<evidence type="ECO:0000256" key="2">
    <source>
        <dbReference type="ARBA" id="ARBA00022485"/>
    </source>
</evidence>
<feature type="binding site" evidence="3">
    <location>
        <position position="148"/>
    </location>
    <ligand>
        <name>[4Fe-4S] cluster</name>
        <dbReference type="ChEBI" id="CHEBI:49883"/>
        <label>2</label>
        <note>4Fe-4S-S-AdoMet</note>
    </ligand>
</feature>
<keyword evidence="3" id="KW-0408">Iron</keyword>
<feature type="domain" description="Lipoyl synthase N-terminal" evidence="4">
    <location>
        <begin position="30"/>
        <end position="122"/>
    </location>
</feature>
<dbReference type="PANTHER" id="PTHR10949">
    <property type="entry name" value="LIPOYL SYNTHASE"/>
    <property type="match status" value="1"/>
</dbReference>
<dbReference type="Pfam" id="PF16881">
    <property type="entry name" value="LIAS_N"/>
    <property type="match status" value="1"/>
</dbReference>
<sequence length="346" mass="38405">MAPPMGNLSVHVAYQYTNYGKWSAIRLLNTTKSVVQRASTGLSKEQKEKLADGPELTEFISGSPKVLDDYSDYSGKLKKDGKERLRLPPWLKREIPVGKNYNRLKSSLRRLSLNTVCEEANCPNVGECWGGKEGGVATATIMLLGDTCTRGCRFCSVKTARAPPPPDPDEPRHTGAAVAEWGLDYVVLTSVDRDDLSDGGAVHFAETVVQLKKQFVRDPRAKYKQSMAVLRHVKESDSNMITKTSIMLGLGESDKEVSQTMMDLRDAGVDCLTLGQYMQPTKRHLKVQEYVTPQKFEYWADVGDKMGFAYTASGPLVRSSYRAGEFYIKNLIEGRKKAPLPEAPAK</sequence>
<evidence type="ECO:0000313" key="6">
    <source>
        <dbReference type="RefSeq" id="XP_014674721.1"/>
    </source>
</evidence>
<proteinExistence type="inferred from homology"/>
<keyword evidence="2 3" id="KW-0004">4Fe-4S</keyword>
<protein>
    <recommendedName>
        <fullName evidence="3">Lipoyl synthase, mitochondrial</fullName>
        <ecNumber evidence="3">2.8.1.8</ecNumber>
    </recommendedName>
    <alternativeName>
        <fullName evidence="3">Lipoate synthase</fullName>
        <shortName evidence="3">LS</shortName>
        <shortName evidence="3">Lip-syn</shortName>
    </alternativeName>
    <alternativeName>
        <fullName evidence="3">Lipoic acid synthase</fullName>
    </alternativeName>
</protein>
<evidence type="ECO:0000259" key="4">
    <source>
        <dbReference type="Pfam" id="PF16881"/>
    </source>
</evidence>
<keyword evidence="3" id="KW-0949">S-adenosyl-L-methionine</keyword>
<accession>A0ABM1ERA0</accession>
<comment type="cofactor">
    <cofactor evidence="3">
        <name>[4Fe-4S] cluster</name>
        <dbReference type="ChEBI" id="CHEBI:49883"/>
    </cofactor>
    <text evidence="3">Binds 2 [4Fe-4S] clusters per subunit. One cluster is coordinated with 3 cysteines and an exchangeable S-adenosyl-L-methionine.</text>
</comment>
<feature type="binding site" evidence="3">
    <location>
        <position position="117"/>
    </location>
    <ligand>
        <name>[4Fe-4S] cluster</name>
        <dbReference type="ChEBI" id="CHEBI:49883"/>
        <label>1</label>
    </ligand>
</feature>
<evidence type="ECO:0000313" key="5">
    <source>
        <dbReference type="Proteomes" id="UP000695022"/>
    </source>
</evidence>
<keyword evidence="3" id="KW-0479">Metal-binding</keyword>
<feature type="binding site" evidence="3">
    <location>
        <position position="155"/>
    </location>
    <ligand>
        <name>[4Fe-4S] cluster</name>
        <dbReference type="ChEBI" id="CHEBI:49883"/>
        <label>2</label>
        <note>4Fe-4S-S-AdoMet</note>
    </ligand>
</feature>
<comment type="catalytic activity">
    <reaction evidence="3">
        <text>[[Fe-S] cluster scaffold protein carrying a second [4Fe-4S](2+) cluster] + N(6)-octanoyl-L-lysyl-[protein] + 2 oxidized [2Fe-2S]-[ferredoxin] + 2 S-adenosyl-L-methionine + 4 H(+) = [[Fe-S] cluster scaffold protein] + N(6)-[(R)-dihydrolipoyl]-L-lysyl-[protein] + 4 Fe(3+) + 2 hydrogen sulfide + 2 5'-deoxyadenosine + 2 L-methionine + 2 reduced [2Fe-2S]-[ferredoxin]</text>
        <dbReference type="Rhea" id="RHEA:16585"/>
        <dbReference type="Rhea" id="RHEA-COMP:9928"/>
        <dbReference type="Rhea" id="RHEA-COMP:10000"/>
        <dbReference type="Rhea" id="RHEA-COMP:10001"/>
        <dbReference type="Rhea" id="RHEA-COMP:10475"/>
        <dbReference type="Rhea" id="RHEA-COMP:14568"/>
        <dbReference type="Rhea" id="RHEA-COMP:14569"/>
        <dbReference type="ChEBI" id="CHEBI:15378"/>
        <dbReference type="ChEBI" id="CHEBI:17319"/>
        <dbReference type="ChEBI" id="CHEBI:29034"/>
        <dbReference type="ChEBI" id="CHEBI:29919"/>
        <dbReference type="ChEBI" id="CHEBI:33722"/>
        <dbReference type="ChEBI" id="CHEBI:33737"/>
        <dbReference type="ChEBI" id="CHEBI:33738"/>
        <dbReference type="ChEBI" id="CHEBI:57844"/>
        <dbReference type="ChEBI" id="CHEBI:59789"/>
        <dbReference type="ChEBI" id="CHEBI:78809"/>
        <dbReference type="ChEBI" id="CHEBI:83100"/>
        <dbReference type="EC" id="2.8.1.8"/>
    </reaction>
</comment>
<reference evidence="6" key="1">
    <citation type="submission" date="2025-08" db="UniProtKB">
        <authorList>
            <consortium name="RefSeq"/>
        </authorList>
    </citation>
    <scope>IDENTIFICATION</scope>
</reference>
<dbReference type="PANTHER" id="PTHR10949:SF0">
    <property type="entry name" value="LIPOYL SYNTHASE, MITOCHONDRIAL"/>
    <property type="match status" value="1"/>
</dbReference>
<feature type="binding site" evidence="3">
    <location>
        <position position="152"/>
    </location>
    <ligand>
        <name>[4Fe-4S] cluster</name>
        <dbReference type="ChEBI" id="CHEBI:49883"/>
        <label>2</label>
        <note>4Fe-4S-S-AdoMet</note>
    </ligand>
</feature>
<comment type="subcellular location">
    <subcellularLocation>
        <location evidence="1 3">Mitochondrion</location>
    </subcellularLocation>
</comment>
<dbReference type="InterPro" id="IPR003698">
    <property type="entry name" value="Lipoyl_synth"/>
</dbReference>
<dbReference type="Proteomes" id="UP000695022">
    <property type="component" value="Unplaced"/>
</dbReference>
<organism evidence="5 6">
    <name type="scientific">Priapulus caudatus</name>
    <name type="common">Priapulid worm</name>
    <dbReference type="NCBI Taxonomy" id="37621"/>
    <lineage>
        <taxon>Eukaryota</taxon>
        <taxon>Metazoa</taxon>
        <taxon>Ecdysozoa</taxon>
        <taxon>Scalidophora</taxon>
        <taxon>Priapulida</taxon>
        <taxon>Priapulimorpha</taxon>
        <taxon>Priapulimorphida</taxon>
        <taxon>Priapulidae</taxon>
        <taxon>Priapulus</taxon>
    </lineage>
</organism>
<feature type="binding site" evidence="3">
    <location>
        <position position="128"/>
    </location>
    <ligand>
        <name>[4Fe-4S] cluster</name>
        <dbReference type="ChEBI" id="CHEBI:49883"/>
        <label>1</label>
    </ligand>
</feature>
<keyword evidence="3" id="KW-0496">Mitochondrion</keyword>
<evidence type="ECO:0000256" key="1">
    <source>
        <dbReference type="ARBA" id="ARBA00004173"/>
    </source>
</evidence>
<dbReference type="InterPro" id="IPR031691">
    <property type="entry name" value="LIAS_N"/>
</dbReference>
<dbReference type="GeneID" id="106814863"/>
<keyword evidence="3" id="KW-0808">Transferase</keyword>
<evidence type="ECO:0000256" key="3">
    <source>
        <dbReference type="HAMAP-Rule" id="MF_03123"/>
    </source>
</evidence>
<dbReference type="InterPro" id="IPR058240">
    <property type="entry name" value="rSAM_sf"/>
</dbReference>
<keyword evidence="3" id="KW-0411">Iron-sulfur</keyword>
<comment type="function">
    <text evidence="3">Catalyzes the radical-mediated insertion of two sulfur atoms into the C-6 and C-8 positions of the octanoyl moiety bound to the lipoyl domains of lipoate-dependent enzymes, thereby converting the octanoylated domains into lipoylated derivatives.</text>
</comment>
<comment type="pathway">
    <text evidence="3">Protein modification; protein lipoylation via endogenous pathway; protein N(6)-(lipoyl)lysine from octanoyl-[acyl-carrier-protein]: step 2/2.</text>
</comment>
<comment type="similarity">
    <text evidence="3">Belongs to the radical SAM superfamily. Lipoyl synthase family.</text>
</comment>
<dbReference type="EC" id="2.8.1.8" evidence="3"/>
<feature type="binding site" evidence="3">
    <location>
        <position position="320"/>
    </location>
    <ligand>
        <name>[4Fe-4S] cluster</name>
        <dbReference type="ChEBI" id="CHEBI:49883"/>
        <label>1</label>
    </ligand>
</feature>
<keyword evidence="5" id="KW-1185">Reference proteome</keyword>
<dbReference type="HAMAP" id="MF_00206">
    <property type="entry name" value="Lipoyl_synth"/>
    <property type="match status" value="1"/>
</dbReference>
<dbReference type="RefSeq" id="XP_014674721.1">
    <property type="nucleotide sequence ID" value="XM_014819235.1"/>
</dbReference>
<name>A0ABM1ERA0_PRICU</name>
<gene>
    <name evidence="6" type="primary">LOC106814863</name>
</gene>
<feature type="binding site" evidence="3">
    <location>
        <position position="122"/>
    </location>
    <ligand>
        <name>[4Fe-4S] cluster</name>
        <dbReference type="ChEBI" id="CHEBI:49883"/>
        <label>1</label>
    </ligand>
</feature>
<dbReference type="SUPFAM" id="SSF102114">
    <property type="entry name" value="Radical SAM enzymes"/>
    <property type="match status" value="1"/>
</dbReference>